<dbReference type="InterPro" id="IPR002059">
    <property type="entry name" value="CSP_DNA-bd"/>
</dbReference>
<proteinExistence type="predicted"/>
<dbReference type="SMART" id="SM00357">
    <property type="entry name" value="CSP"/>
    <property type="match status" value="1"/>
</dbReference>
<accession>A0A7G9FPV7</accession>
<dbReference type="Proteomes" id="UP000515819">
    <property type="component" value="Chromosome"/>
</dbReference>
<dbReference type="CDD" id="cd04458">
    <property type="entry name" value="CSP_CDS"/>
    <property type="match status" value="1"/>
</dbReference>
<protein>
    <submittedName>
        <fullName evidence="3">Cold shock domain-containing protein</fullName>
    </submittedName>
</protein>
<comment type="subcellular location">
    <subcellularLocation>
        <location evidence="1">Cytoplasm</location>
    </subcellularLocation>
</comment>
<dbReference type="PANTHER" id="PTHR46565">
    <property type="entry name" value="COLD SHOCK DOMAIN PROTEIN 2"/>
    <property type="match status" value="1"/>
</dbReference>
<evidence type="ECO:0000259" key="2">
    <source>
        <dbReference type="PROSITE" id="PS51857"/>
    </source>
</evidence>
<dbReference type="Gene3D" id="2.40.50.140">
    <property type="entry name" value="Nucleic acid-binding proteins"/>
    <property type="match status" value="1"/>
</dbReference>
<reference evidence="3 4" key="1">
    <citation type="submission" date="2020-08" db="EMBL/GenBank/DDBJ databases">
        <authorList>
            <person name="Liu C."/>
            <person name="Sun Q."/>
        </authorList>
    </citation>
    <scope>NUCLEOTIDE SEQUENCE [LARGE SCALE GENOMIC DNA]</scope>
    <source>
        <strain evidence="3 4">NSJ-4</strain>
    </source>
</reference>
<evidence type="ECO:0000256" key="1">
    <source>
        <dbReference type="RuleBase" id="RU000408"/>
    </source>
</evidence>
<dbReference type="KEGG" id="wcp:H9Q76_04710"/>
<dbReference type="PRINTS" id="PR00050">
    <property type="entry name" value="COLDSHOCK"/>
</dbReference>
<dbReference type="InterPro" id="IPR011129">
    <property type="entry name" value="CSD"/>
</dbReference>
<dbReference type="Pfam" id="PF00313">
    <property type="entry name" value="CSD"/>
    <property type="match status" value="1"/>
</dbReference>
<dbReference type="GO" id="GO:0005737">
    <property type="term" value="C:cytoplasm"/>
    <property type="evidence" value="ECO:0007669"/>
    <property type="project" value="UniProtKB-SubCell"/>
</dbReference>
<dbReference type="EMBL" id="CP060632">
    <property type="protein sequence ID" value="QNM00589.1"/>
    <property type="molecule type" value="Genomic_DNA"/>
</dbReference>
<dbReference type="GO" id="GO:0003676">
    <property type="term" value="F:nucleic acid binding"/>
    <property type="evidence" value="ECO:0007669"/>
    <property type="project" value="InterPro"/>
</dbReference>
<evidence type="ECO:0000313" key="3">
    <source>
        <dbReference type="EMBL" id="QNM00589.1"/>
    </source>
</evidence>
<dbReference type="PANTHER" id="PTHR46565:SF20">
    <property type="entry name" value="COLD SHOCK DOMAIN-CONTAINING PROTEIN 4"/>
    <property type="match status" value="1"/>
</dbReference>
<sequence>MKTGKVKWFNDAKGYGFITDEVGSDVFVHYSNITTEGRKSLNQNDIVEFEIGEDTTGRTQAVNVKRISNNKKYNDMTQAELTEEFVNIIKQNYENGICLLDSNYELIQFDQMLELEKDIIKIDDAISIVRNLKRMPNLKEYCKGMTQ</sequence>
<name>A0A7G9FPV7_9FIRM</name>
<organism evidence="3 4">
    <name type="scientific">Wujia chipingensis</name>
    <dbReference type="NCBI Taxonomy" id="2763670"/>
    <lineage>
        <taxon>Bacteria</taxon>
        <taxon>Bacillati</taxon>
        <taxon>Bacillota</taxon>
        <taxon>Clostridia</taxon>
        <taxon>Lachnospirales</taxon>
        <taxon>Lachnospiraceae</taxon>
        <taxon>Wujia</taxon>
    </lineage>
</organism>
<gene>
    <name evidence="3" type="ORF">H9Q76_04710</name>
</gene>
<dbReference type="InterPro" id="IPR012340">
    <property type="entry name" value="NA-bd_OB-fold"/>
</dbReference>
<evidence type="ECO:0000313" key="4">
    <source>
        <dbReference type="Proteomes" id="UP000515819"/>
    </source>
</evidence>
<keyword evidence="4" id="KW-1185">Reference proteome</keyword>
<dbReference type="PROSITE" id="PS00352">
    <property type="entry name" value="CSD_1"/>
    <property type="match status" value="1"/>
</dbReference>
<dbReference type="SUPFAM" id="SSF50249">
    <property type="entry name" value="Nucleic acid-binding proteins"/>
    <property type="match status" value="1"/>
</dbReference>
<dbReference type="InterPro" id="IPR019844">
    <property type="entry name" value="CSD_CS"/>
</dbReference>
<dbReference type="AlphaFoldDB" id="A0A7G9FPV7"/>
<feature type="domain" description="CSD" evidence="2">
    <location>
        <begin position="1"/>
        <end position="66"/>
    </location>
</feature>
<dbReference type="PROSITE" id="PS51857">
    <property type="entry name" value="CSD_2"/>
    <property type="match status" value="1"/>
</dbReference>